<keyword evidence="1" id="KW-1133">Transmembrane helix</keyword>
<evidence type="ECO:0008006" key="4">
    <source>
        <dbReference type="Google" id="ProtNLM"/>
    </source>
</evidence>
<accession>A0A0P6W017</accession>
<feature type="transmembrane region" description="Helical" evidence="1">
    <location>
        <begin position="173"/>
        <end position="194"/>
    </location>
</feature>
<feature type="transmembrane region" description="Helical" evidence="1">
    <location>
        <begin position="31"/>
        <end position="50"/>
    </location>
</feature>
<protein>
    <recommendedName>
        <fullName evidence="4">Intracellular septation protein A</fullName>
    </recommendedName>
</protein>
<gene>
    <name evidence="2" type="ORF">AM506_15185</name>
</gene>
<proteinExistence type="predicted"/>
<dbReference type="RefSeq" id="WP_060673342.1">
    <property type="nucleotide sequence ID" value="NZ_LIXZ01000013.1"/>
</dbReference>
<feature type="transmembrane region" description="Helical" evidence="1">
    <location>
        <begin position="134"/>
        <end position="161"/>
    </location>
</feature>
<dbReference type="AlphaFoldDB" id="A0A0P6W017"/>
<dbReference type="OrthoDB" id="2739093at2"/>
<evidence type="ECO:0000313" key="3">
    <source>
        <dbReference type="Proteomes" id="UP000050398"/>
    </source>
</evidence>
<keyword evidence="1" id="KW-0812">Transmembrane</keyword>
<name>A0A0P6W017_9BACI</name>
<feature type="transmembrane region" description="Helical" evidence="1">
    <location>
        <begin position="7"/>
        <end position="25"/>
    </location>
</feature>
<dbReference type="Proteomes" id="UP000050398">
    <property type="component" value="Unassembled WGS sequence"/>
</dbReference>
<keyword evidence="1" id="KW-0472">Membrane</keyword>
<evidence type="ECO:0000313" key="2">
    <source>
        <dbReference type="EMBL" id="KPL58677.1"/>
    </source>
</evidence>
<feature type="transmembrane region" description="Helical" evidence="1">
    <location>
        <begin position="57"/>
        <end position="76"/>
    </location>
</feature>
<comment type="caution">
    <text evidence="2">The sequence shown here is derived from an EMBL/GenBank/DDBJ whole genome shotgun (WGS) entry which is preliminary data.</text>
</comment>
<dbReference type="NCBIfam" id="NF041646">
    <property type="entry name" value="VC0807_fam"/>
    <property type="match status" value="1"/>
</dbReference>
<dbReference type="PATRIC" id="fig|218284.4.peg.1224"/>
<evidence type="ECO:0000256" key="1">
    <source>
        <dbReference type="SAM" id="Phobius"/>
    </source>
</evidence>
<reference evidence="2 3" key="1">
    <citation type="submission" date="2015-08" db="EMBL/GenBank/DDBJ databases">
        <title>Draft Genome Sequence of Bacillus vietnamensis UCD-SED5.</title>
        <authorList>
            <person name="Lee R.D."/>
            <person name="Jospin G."/>
            <person name="Lang J.M."/>
            <person name="Coil D.A."/>
            <person name="Eisen J.A."/>
        </authorList>
    </citation>
    <scope>NUCLEOTIDE SEQUENCE [LARGE SCALE GENOMIC DNA]</scope>
    <source>
        <strain evidence="2 3">UCD-SED5</strain>
    </source>
</reference>
<sequence>MKKNIVLLDLMIYVALPLFMWNIMRDYTGDYYAMLLSSVPGIVYSIYRFIEMKKVNTFGLFILFTLIVGTLIDVLAGSSIQLLWNNVYYAAGISLFFLVTMIIGRPITLYFGLDFAELQGYDRSFSKRLYHKKPLYILFQLITLCFAMRSGILAIVNTWLIMEYGVEAFDKGIILRQAFSWIMTGVTVAGFFYIGKIIKDSPHLVKEVQDELQEEKTDAV</sequence>
<dbReference type="EMBL" id="LIXZ01000013">
    <property type="protein sequence ID" value="KPL58677.1"/>
    <property type="molecule type" value="Genomic_DNA"/>
</dbReference>
<organism evidence="2 3">
    <name type="scientific">Rossellomorea vietnamensis</name>
    <dbReference type="NCBI Taxonomy" id="218284"/>
    <lineage>
        <taxon>Bacteria</taxon>
        <taxon>Bacillati</taxon>
        <taxon>Bacillota</taxon>
        <taxon>Bacilli</taxon>
        <taxon>Bacillales</taxon>
        <taxon>Bacillaceae</taxon>
        <taxon>Rossellomorea</taxon>
    </lineage>
</organism>
<feature type="transmembrane region" description="Helical" evidence="1">
    <location>
        <begin position="88"/>
        <end position="113"/>
    </location>
</feature>